<accession>A0A2T4YPV1</accession>
<sequence length="179" mass="18887">MRMLSAISVALSALLVGALPIAPAVAAQAREDSSKTLDALAACRDISADAARLACFDTTAGQIARARQAGDLLALDRGKVIERKRQQFGLADAGQSPLGGGEADRVTRVTEVQTTITTAKPASYARFALQLANGMVWETIEPLSLQPRPGTAITIRQVGFGGFKASITGERAILVKRRR</sequence>
<organism evidence="2 3">
    <name type="scientific">Sphingomonas aerolata</name>
    <dbReference type="NCBI Taxonomy" id="185951"/>
    <lineage>
        <taxon>Bacteria</taxon>
        <taxon>Pseudomonadati</taxon>
        <taxon>Pseudomonadota</taxon>
        <taxon>Alphaproteobacteria</taxon>
        <taxon>Sphingomonadales</taxon>
        <taxon>Sphingomonadaceae</taxon>
        <taxon>Sphingomonas</taxon>
    </lineage>
</organism>
<protein>
    <recommendedName>
        <fullName evidence="4">Type IV pilus biogenesis protein PilP</fullName>
    </recommendedName>
</protein>
<proteinExistence type="predicted"/>
<reference evidence="2 3" key="1">
    <citation type="submission" date="2018-04" db="EMBL/GenBank/DDBJ databases">
        <title>Genomic Encyclopedia of Type Strains, Phase III (KMG-III): the genomes of soil and plant-associated and newly described type strains.</title>
        <authorList>
            <person name="Whitman W."/>
        </authorList>
    </citation>
    <scope>NUCLEOTIDE SEQUENCE [LARGE SCALE GENOMIC DNA]</scope>
    <source>
        <strain evidence="2 3">NW12</strain>
    </source>
</reference>
<dbReference type="AlphaFoldDB" id="A0A2T4YPV1"/>
<keyword evidence="3" id="KW-1185">Reference proteome</keyword>
<feature type="chain" id="PRO_5015668967" description="Type IV pilus biogenesis protein PilP" evidence="1">
    <location>
        <begin position="27"/>
        <end position="179"/>
    </location>
</feature>
<keyword evidence="1" id="KW-0732">Signal</keyword>
<evidence type="ECO:0008006" key="4">
    <source>
        <dbReference type="Google" id="ProtNLM"/>
    </source>
</evidence>
<evidence type="ECO:0000313" key="3">
    <source>
        <dbReference type="Proteomes" id="UP000240996"/>
    </source>
</evidence>
<feature type="signal peptide" evidence="1">
    <location>
        <begin position="1"/>
        <end position="26"/>
    </location>
</feature>
<dbReference type="EMBL" id="PZZN01000002">
    <property type="protein sequence ID" value="PTM45545.1"/>
    <property type="molecule type" value="Genomic_DNA"/>
</dbReference>
<gene>
    <name evidence="2" type="ORF">C8J24_1769</name>
</gene>
<dbReference type="Proteomes" id="UP000240996">
    <property type="component" value="Unassembled WGS sequence"/>
</dbReference>
<comment type="caution">
    <text evidence="2">The sequence shown here is derived from an EMBL/GenBank/DDBJ whole genome shotgun (WGS) entry which is preliminary data.</text>
</comment>
<name>A0A2T4YPV1_9SPHN</name>
<evidence type="ECO:0000256" key="1">
    <source>
        <dbReference type="SAM" id="SignalP"/>
    </source>
</evidence>
<evidence type="ECO:0000313" key="2">
    <source>
        <dbReference type="EMBL" id="PTM45545.1"/>
    </source>
</evidence>
<dbReference type="RefSeq" id="WP_167396738.1">
    <property type="nucleotide sequence ID" value="NZ_PZZN01000002.1"/>
</dbReference>